<comment type="subcellular location">
    <subcellularLocation>
        <location evidence="1">Endoplasmic reticulum membrane</location>
        <topology evidence="1">Single-pass type IV membrane protein</topology>
    </subcellularLocation>
    <subcellularLocation>
        <location evidence="2">Golgi apparatus membrane</location>
        <topology evidence="2">Single-pass type IV membrane protein</topology>
    </subcellularLocation>
</comment>
<dbReference type="GO" id="GO:0005484">
    <property type="term" value="F:SNAP receptor activity"/>
    <property type="evidence" value="ECO:0007669"/>
    <property type="project" value="InterPro"/>
</dbReference>
<dbReference type="GO" id="GO:0006888">
    <property type="term" value="P:endoplasmic reticulum to Golgi vesicle-mediated transport"/>
    <property type="evidence" value="ECO:0007669"/>
    <property type="project" value="TreeGrafter"/>
</dbReference>
<evidence type="ECO:0000256" key="6">
    <source>
        <dbReference type="ARBA" id="ARBA00022927"/>
    </source>
</evidence>
<reference evidence="15" key="2">
    <citation type="submission" date="2014-06" db="EMBL/GenBank/DDBJ databases">
        <title>The complete genome of Blastobotrys (Arxula) adeninivorans LS3 - a yeast of biotechnological interest.</title>
        <authorList>
            <person name="Kunze G."/>
            <person name="Gaillardin C."/>
            <person name="Czernicka M."/>
            <person name="Durrens P."/>
            <person name="Martin T."/>
            <person name="Boer E."/>
            <person name="Gabaldon T."/>
            <person name="Cruz J."/>
            <person name="Talla E."/>
            <person name="Marck C."/>
            <person name="Goffeau A."/>
            <person name="Barbe V."/>
            <person name="Baret P."/>
            <person name="Baronian K."/>
            <person name="Beier S."/>
            <person name="Bleykasten C."/>
            <person name="Bode R."/>
            <person name="Casaregola S."/>
            <person name="Despons L."/>
            <person name="Fairhead C."/>
            <person name="Giersberg M."/>
            <person name="Gierski P."/>
            <person name="Hahnel U."/>
            <person name="Hartmann A."/>
            <person name="Jankowska D."/>
            <person name="Jubin C."/>
            <person name="Jung P."/>
            <person name="Lafontaine I."/>
            <person name="Leh-Louis V."/>
            <person name="Lemaire M."/>
            <person name="Marcet-Houben M."/>
            <person name="Mascher M."/>
            <person name="Morel G."/>
            <person name="Richard G.-F."/>
            <person name="Riechen J."/>
            <person name="Sacerdot C."/>
            <person name="Sarkar A."/>
            <person name="Savel G."/>
            <person name="Schacherer J."/>
            <person name="Sherman D."/>
            <person name="Straub M.-L."/>
            <person name="Stein N."/>
            <person name="Thierry A."/>
            <person name="Trautwein-Schult A."/>
            <person name="Westhof E."/>
            <person name="Worch S."/>
            <person name="Dujon B."/>
            <person name="Souciet J.-L."/>
            <person name="Wincker P."/>
            <person name="Scholz U."/>
            <person name="Neuveglise N."/>
        </authorList>
    </citation>
    <scope>NUCLEOTIDE SEQUENCE</scope>
    <source>
        <strain evidence="15">LS3</strain>
    </source>
</reference>
<sequence>MNSLYNHAVKQSQSLKKDLDQFAQSPESAPLSLQGQISATLTSFSRTVDDYASAAKNEIVAERTEKANQRIEAFRKQIVESREQFKRLKQQREESIHSTAQQELFGRRAGRHPQQEDELSENPYSHSASPSGMSRGEGLEREGDVLARAGHQIDEFIERGRQVLTDLGEQSSMLQNTQKAIYSVGNTLGLSNETIRMAERRAREDKWIFYGGVLFMFVCFYYIIKWFR</sequence>
<dbReference type="CDD" id="cd15863">
    <property type="entry name" value="SNARE_GS27"/>
    <property type="match status" value="1"/>
</dbReference>
<name>A0A060T5L8_BLAAD</name>
<dbReference type="GO" id="GO:0031201">
    <property type="term" value="C:SNARE complex"/>
    <property type="evidence" value="ECO:0007669"/>
    <property type="project" value="TreeGrafter"/>
</dbReference>
<dbReference type="GO" id="GO:0000149">
    <property type="term" value="F:SNARE binding"/>
    <property type="evidence" value="ECO:0007669"/>
    <property type="project" value="TreeGrafter"/>
</dbReference>
<keyword evidence="6 12" id="KW-0653">Protein transport</keyword>
<evidence type="ECO:0000256" key="9">
    <source>
        <dbReference type="ARBA" id="ARBA00023136"/>
    </source>
</evidence>
<evidence type="ECO:0000256" key="8">
    <source>
        <dbReference type="ARBA" id="ARBA00023034"/>
    </source>
</evidence>
<evidence type="ECO:0000256" key="13">
    <source>
        <dbReference type="SAM" id="MobiDB-lite"/>
    </source>
</evidence>
<dbReference type="PANTHER" id="PTHR21230:SF1">
    <property type="entry name" value="GOLGI SNAP RECEPTOR COMPLEX MEMBER 2"/>
    <property type="match status" value="1"/>
</dbReference>
<evidence type="ECO:0000256" key="4">
    <source>
        <dbReference type="ARBA" id="ARBA00022692"/>
    </source>
</evidence>
<keyword evidence="8" id="KW-0333">Golgi apparatus</keyword>
<dbReference type="EMBL" id="HG937692">
    <property type="protein sequence ID" value="CDP36213.1"/>
    <property type="molecule type" value="Genomic_DNA"/>
</dbReference>
<feature type="region of interest" description="Disordered" evidence="13">
    <location>
        <begin position="89"/>
        <end position="138"/>
    </location>
</feature>
<dbReference type="GO" id="GO:0006906">
    <property type="term" value="P:vesicle fusion"/>
    <property type="evidence" value="ECO:0007669"/>
    <property type="project" value="TreeGrafter"/>
</dbReference>
<dbReference type="GO" id="GO:0005789">
    <property type="term" value="C:endoplasmic reticulum membrane"/>
    <property type="evidence" value="ECO:0007669"/>
    <property type="project" value="UniProtKB-SubCell"/>
</dbReference>
<feature type="compositionally biased region" description="Polar residues" evidence="13">
    <location>
        <begin position="122"/>
        <end position="132"/>
    </location>
</feature>
<dbReference type="InterPro" id="IPR027027">
    <property type="entry name" value="GOSR2/Membrin/Bos1"/>
</dbReference>
<protein>
    <recommendedName>
        <fullName evidence="11 12">Protein transport protein BOS1</fullName>
    </recommendedName>
</protein>
<comment type="function">
    <text evidence="12">SNARE required for protein transport between the ER and the Golgi complex.</text>
</comment>
<accession>A0A060T5L8</accession>
<dbReference type="GO" id="GO:0012507">
    <property type="term" value="C:ER to Golgi transport vesicle membrane"/>
    <property type="evidence" value="ECO:0007669"/>
    <property type="project" value="TreeGrafter"/>
</dbReference>
<evidence type="ECO:0000256" key="12">
    <source>
        <dbReference type="PIRNR" id="PIRNR028865"/>
    </source>
</evidence>
<evidence type="ECO:0000256" key="14">
    <source>
        <dbReference type="SAM" id="Phobius"/>
    </source>
</evidence>
<gene>
    <name evidence="15" type="ORF">GNLVRS02_ARAD1B07810g</name>
</gene>
<evidence type="ECO:0000313" key="15">
    <source>
        <dbReference type="EMBL" id="CDP36213.1"/>
    </source>
</evidence>
<evidence type="ECO:0000256" key="7">
    <source>
        <dbReference type="ARBA" id="ARBA00022989"/>
    </source>
</evidence>
<dbReference type="SUPFAM" id="SSF58038">
    <property type="entry name" value="SNARE fusion complex"/>
    <property type="match status" value="1"/>
</dbReference>
<dbReference type="PhylomeDB" id="A0A060T5L8"/>
<reference evidence="15" key="1">
    <citation type="submission" date="2014-02" db="EMBL/GenBank/DDBJ databases">
        <authorList>
            <person name="Genoscope - CEA"/>
        </authorList>
    </citation>
    <scope>NUCLEOTIDE SEQUENCE</scope>
    <source>
        <strain evidence="15">LS3</strain>
    </source>
</reference>
<dbReference type="GO" id="GO:0015031">
    <property type="term" value="P:protein transport"/>
    <property type="evidence" value="ECO:0007669"/>
    <property type="project" value="UniProtKB-KW"/>
</dbReference>
<evidence type="ECO:0000256" key="3">
    <source>
        <dbReference type="ARBA" id="ARBA00022448"/>
    </source>
</evidence>
<dbReference type="AlphaFoldDB" id="A0A060T5L8"/>
<dbReference type="PANTHER" id="PTHR21230">
    <property type="entry name" value="VESICLE TRANSPORT V-SNARE PROTEIN VTI1-RELATED"/>
    <property type="match status" value="1"/>
</dbReference>
<dbReference type="PIRSF" id="PIRSF028865">
    <property type="entry name" value="Membrin-2"/>
    <property type="match status" value="1"/>
</dbReference>
<dbReference type="Gene3D" id="1.20.5.110">
    <property type="match status" value="1"/>
</dbReference>
<feature type="transmembrane region" description="Helical" evidence="14">
    <location>
        <begin position="207"/>
        <end position="224"/>
    </location>
</feature>
<evidence type="ECO:0000256" key="5">
    <source>
        <dbReference type="ARBA" id="ARBA00022892"/>
    </source>
</evidence>
<dbReference type="GO" id="GO:0000139">
    <property type="term" value="C:Golgi membrane"/>
    <property type="evidence" value="ECO:0007669"/>
    <property type="project" value="UniProtKB-SubCell"/>
</dbReference>
<keyword evidence="4 14" id="KW-0812">Transmembrane</keyword>
<dbReference type="GO" id="GO:0031902">
    <property type="term" value="C:late endosome membrane"/>
    <property type="evidence" value="ECO:0007669"/>
    <property type="project" value="TreeGrafter"/>
</dbReference>
<keyword evidence="7 14" id="KW-1133">Transmembrane helix</keyword>
<evidence type="ECO:0000256" key="11">
    <source>
        <dbReference type="ARBA" id="ARBA00040957"/>
    </source>
</evidence>
<evidence type="ECO:0000256" key="1">
    <source>
        <dbReference type="ARBA" id="ARBA00004163"/>
    </source>
</evidence>
<evidence type="ECO:0000256" key="10">
    <source>
        <dbReference type="ARBA" id="ARBA00037983"/>
    </source>
</evidence>
<dbReference type="Pfam" id="PF12352">
    <property type="entry name" value="V-SNARE_C"/>
    <property type="match status" value="1"/>
</dbReference>
<comment type="similarity">
    <text evidence="10 12">Belongs to the BOS1 family.</text>
</comment>
<keyword evidence="9 12" id="KW-0472">Membrane</keyword>
<proteinExistence type="inferred from homology"/>
<organism evidence="15">
    <name type="scientific">Blastobotrys adeninivorans</name>
    <name type="common">Yeast</name>
    <name type="synonym">Arxula adeninivorans</name>
    <dbReference type="NCBI Taxonomy" id="409370"/>
    <lineage>
        <taxon>Eukaryota</taxon>
        <taxon>Fungi</taxon>
        <taxon>Dikarya</taxon>
        <taxon>Ascomycota</taxon>
        <taxon>Saccharomycotina</taxon>
        <taxon>Dipodascomycetes</taxon>
        <taxon>Dipodascales</taxon>
        <taxon>Trichomonascaceae</taxon>
        <taxon>Blastobotrys</taxon>
    </lineage>
</organism>
<evidence type="ECO:0000256" key="2">
    <source>
        <dbReference type="ARBA" id="ARBA00004409"/>
    </source>
</evidence>
<keyword evidence="5" id="KW-0931">ER-Golgi transport</keyword>
<keyword evidence="3 12" id="KW-0813">Transport</keyword>